<name>A0ACC0XAV3_9ROSI</name>
<organism evidence="1 2">
    <name type="scientific">Pistacia integerrima</name>
    <dbReference type="NCBI Taxonomy" id="434235"/>
    <lineage>
        <taxon>Eukaryota</taxon>
        <taxon>Viridiplantae</taxon>
        <taxon>Streptophyta</taxon>
        <taxon>Embryophyta</taxon>
        <taxon>Tracheophyta</taxon>
        <taxon>Spermatophyta</taxon>
        <taxon>Magnoliopsida</taxon>
        <taxon>eudicotyledons</taxon>
        <taxon>Gunneridae</taxon>
        <taxon>Pentapetalae</taxon>
        <taxon>rosids</taxon>
        <taxon>malvids</taxon>
        <taxon>Sapindales</taxon>
        <taxon>Anacardiaceae</taxon>
        <taxon>Pistacia</taxon>
    </lineage>
</organism>
<accession>A0ACC0XAV3</accession>
<reference evidence="2" key="1">
    <citation type="journal article" date="2023" name="G3 (Bethesda)">
        <title>Genome assembly and association tests identify interacting loci associated with vigor, precocity, and sex in interspecific pistachio rootstocks.</title>
        <authorList>
            <person name="Palmer W."/>
            <person name="Jacygrad E."/>
            <person name="Sagayaradj S."/>
            <person name="Cavanaugh K."/>
            <person name="Han R."/>
            <person name="Bertier L."/>
            <person name="Beede B."/>
            <person name="Kafkas S."/>
            <person name="Golino D."/>
            <person name="Preece J."/>
            <person name="Michelmore R."/>
        </authorList>
    </citation>
    <scope>NUCLEOTIDE SEQUENCE [LARGE SCALE GENOMIC DNA]</scope>
</reference>
<dbReference type="Proteomes" id="UP001163603">
    <property type="component" value="Chromosome 13"/>
</dbReference>
<gene>
    <name evidence="1" type="ORF">Pint_21516</name>
</gene>
<proteinExistence type="predicted"/>
<protein>
    <submittedName>
        <fullName evidence="1">Uncharacterized protein</fullName>
    </submittedName>
</protein>
<dbReference type="EMBL" id="CM047748">
    <property type="protein sequence ID" value="KAJ0014087.1"/>
    <property type="molecule type" value="Genomic_DNA"/>
</dbReference>
<sequence length="205" mass="23676">MVEIASFVLDVVKCLAAPIGRPFKYLWNYNTNFINREKEVDKLKDARVKVQRKVDAAINNVEEIEKTLEKWQKEAGKTITEAEKLIQEKGNNPRCFKGLCPNLITRYKHSKKAFKLKQDDISQLLDKEFNEVSYPTNPPEIWLRSNKDYLAFESRNSTVKNVWDALNDEDVYMIGVYGMGGLGKTTLVQEVGRKAMEERQDHACL</sequence>
<evidence type="ECO:0000313" key="2">
    <source>
        <dbReference type="Proteomes" id="UP001163603"/>
    </source>
</evidence>
<keyword evidence="2" id="KW-1185">Reference proteome</keyword>
<comment type="caution">
    <text evidence="1">The sequence shown here is derived from an EMBL/GenBank/DDBJ whole genome shotgun (WGS) entry which is preliminary data.</text>
</comment>
<evidence type="ECO:0000313" key="1">
    <source>
        <dbReference type="EMBL" id="KAJ0014087.1"/>
    </source>
</evidence>